<evidence type="ECO:0000256" key="1">
    <source>
        <dbReference type="ARBA" id="ARBA00023125"/>
    </source>
</evidence>
<feature type="domain" description="Cas12f1-like TNB" evidence="2">
    <location>
        <begin position="5"/>
        <end position="26"/>
    </location>
</feature>
<sequence>MPLSNRVYKCKCGMNIDRDINSAINILNRYKQNQQLNYKNINKVTTLYFQNGKLVA</sequence>
<reference evidence="3 4" key="1">
    <citation type="journal article" date="2008" name="Proc. Natl. Acad. Sci. U.S.A.">
        <title>The genome of Clostridium kluyveri, a strict anaerobe with unique metabolic features.</title>
        <authorList>
            <person name="Seedorf H."/>
            <person name="Fricke W.F."/>
            <person name="Veith B."/>
            <person name="Brueggemann H."/>
            <person name="Liesegang H."/>
            <person name="Strittmatter A."/>
            <person name="Miethke M."/>
            <person name="Buckel W."/>
            <person name="Hinderberger J."/>
            <person name="Li F."/>
            <person name="Hagemeier C."/>
            <person name="Thauer R.K."/>
            <person name="Gottschalk G."/>
        </authorList>
    </citation>
    <scope>NUCLEOTIDE SEQUENCE [LARGE SCALE GENOMIC DNA]</scope>
    <source>
        <strain evidence="4">ATCC 8527 / DSM 555 / NCIMB 10680</strain>
    </source>
</reference>
<keyword evidence="4" id="KW-1185">Reference proteome</keyword>
<dbReference type="AlphaFoldDB" id="A5N480"/>
<organism evidence="3 4">
    <name type="scientific">Clostridium kluyveri (strain ATCC 8527 / DSM 555 / NBRC 12016 / NCIMB 10680 / K1)</name>
    <dbReference type="NCBI Taxonomy" id="431943"/>
    <lineage>
        <taxon>Bacteria</taxon>
        <taxon>Bacillati</taxon>
        <taxon>Bacillota</taxon>
        <taxon>Clostridia</taxon>
        <taxon>Eubacteriales</taxon>
        <taxon>Clostridiaceae</taxon>
        <taxon>Clostridium</taxon>
    </lineage>
</organism>
<dbReference type="HOGENOM" id="CLU_3006094_0_0_9"/>
<gene>
    <name evidence="3" type="ordered locus">CKL_0031</name>
</gene>
<dbReference type="RefSeq" id="WP_011988637.1">
    <property type="nucleotide sequence ID" value="NC_009706.1"/>
</dbReference>
<dbReference type="Proteomes" id="UP000002411">
    <property type="component" value="Chromosome"/>
</dbReference>
<dbReference type="KEGG" id="ckl:CKL_0031"/>
<dbReference type="InterPro" id="IPR010095">
    <property type="entry name" value="Cas12f1-like_TNB"/>
</dbReference>
<dbReference type="GO" id="GO:0003677">
    <property type="term" value="F:DNA binding"/>
    <property type="evidence" value="ECO:0007669"/>
    <property type="project" value="UniProtKB-KW"/>
</dbReference>
<evidence type="ECO:0000313" key="3">
    <source>
        <dbReference type="EMBL" id="EDK32111.1"/>
    </source>
</evidence>
<protein>
    <submittedName>
        <fullName evidence="3">Predicted transposase</fullName>
    </submittedName>
</protein>
<evidence type="ECO:0000313" key="4">
    <source>
        <dbReference type="Proteomes" id="UP000002411"/>
    </source>
</evidence>
<keyword evidence="1" id="KW-0238">DNA-binding</keyword>
<dbReference type="Pfam" id="PF07282">
    <property type="entry name" value="Cas12f1-like_TNB"/>
    <property type="match status" value="1"/>
</dbReference>
<evidence type="ECO:0000259" key="2">
    <source>
        <dbReference type="Pfam" id="PF07282"/>
    </source>
</evidence>
<accession>A5N480</accession>
<dbReference type="EMBL" id="CP000673">
    <property type="protein sequence ID" value="EDK32111.1"/>
    <property type="molecule type" value="Genomic_DNA"/>
</dbReference>
<proteinExistence type="predicted"/>
<name>A5N480_CLOK5</name>